<dbReference type="Proteomes" id="UP000886355">
    <property type="component" value="Unassembled WGS sequence"/>
</dbReference>
<feature type="binding site" evidence="2">
    <location>
        <position position="18"/>
    </location>
    <ligand>
        <name>Zn(2+)</name>
        <dbReference type="ChEBI" id="CHEBI:29105"/>
        <label>1</label>
    </ligand>
</feature>
<sequence length="312" mass="35451">MRRRDSASYGKLPSRSRCTRCRKRAVVHLPSHNANFCDSCFVFFFKNAVKRALKLFPVKRDTPIMVAVSGGKDSLAAWLVLEELGFKTLGVHIDLGIPEFSQASRRAVESFAKSRALGYRVYSIVDLLGYSLPEIYKRTNRMVCAVCGTVKRQLLNRIAFQEGFRVVATGHNLDDEASRLLGNIVRHREQYLEKSYPYLPSIGKKIPARIKPLFRVEADEIRIYCQIKGIDYFSGTCPFSRGATSHIFFEALSFLEAEMPGTKRDFLFHFVRNHTPPETDINYKTCSKCGYPSYSDLCSLCSLKERLGNQGD</sequence>
<feature type="binding site" evidence="2">
    <location>
        <position position="21"/>
    </location>
    <ligand>
        <name>Zn(2+)</name>
        <dbReference type="ChEBI" id="CHEBI:29105"/>
        <label>1</label>
    </ligand>
</feature>
<reference evidence="5" key="1">
    <citation type="journal article" date="2020" name="mSystems">
        <title>Genome- and Community-Level Interaction Insights into Carbon Utilization and Element Cycling Functions of Hydrothermarchaeota in Hydrothermal Sediment.</title>
        <authorList>
            <person name="Zhou Z."/>
            <person name="Liu Y."/>
            <person name="Xu W."/>
            <person name="Pan J."/>
            <person name="Luo Z.H."/>
            <person name="Li M."/>
        </authorList>
    </citation>
    <scope>NUCLEOTIDE SEQUENCE [LARGE SCALE GENOMIC DNA]</scope>
    <source>
        <strain evidence="5">HyVt-19</strain>
    </source>
</reference>
<feature type="binding site" evidence="2">
    <location>
        <position position="301"/>
    </location>
    <ligand>
        <name>Zn(2+)</name>
        <dbReference type="ChEBI" id="CHEBI:29105"/>
        <label>2</label>
    </ligand>
</feature>
<proteinExistence type="predicted"/>
<dbReference type="GO" id="GO:0002144">
    <property type="term" value="C:cytosolic tRNA wobble base thiouridylase complex"/>
    <property type="evidence" value="ECO:0007669"/>
    <property type="project" value="TreeGrafter"/>
</dbReference>
<organism evidence="5">
    <name type="scientific">Thermodesulforhabdus norvegica</name>
    <dbReference type="NCBI Taxonomy" id="39841"/>
    <lineage>
        <taxon>Bacteria</taxon>
        <taxon>Pseudomonadati</taxon>
        <taxon>Thermodesulfobacteriota</taxon>
        <taxon>Syntrophobacteria</taxon>
        <taxon>Syntrophobacterales</taxon>
        <taxon>Thermodesulforhabdaceae</taxon>
        <taxon>Thermodesulforhabdus</taxon>
    </lineage>
</organism>
<dbReference type="EMBL" id="DQZW01000254">
    <property type="protein sequence ID" value="HDL90321.1"/>
    <property type="molecule type" value="Genomic_DNA"/>
</dbReference>
<evidence type="ECO:0000256" key="3">
    <source>
        <dbReference type="PIRSR" id="PIRSR004976-51"/>
    </source>
</evidence>
<keyword evidence="1" id="KW-0808">Transferase</keyword>
<accession>A0A7C1B1Y5</accession>
<protein>
    <submittedName>
        <fullName evidence="5">Adenine nucleotide alpha hydrolase family protein</fullName>
    </submittedName>
</protein>
<dbReference type="PANTHER" id="PTHR11807:SF27">
    <property type="entry name" value="TRNA-5-METHYLURIDINE(54) 2-SULFURTRANSFERASE"/>
    <property type="match status" value="1"/>
</dbReference>
<dbReference type="GO" id="GO:0016740">
    <property type="term" value="F:transferase activity"/>
    <property type="evidence" value="ECO:0007669"/>
    <property type="project" value="UniProtKB-KW"/>
</dbReference>
<dbReference type="InterPro" id="IPR001763">
    <property type="entry name" value="Rhodanese-like_dom"/>
</dbReference>
<evidence type="ECO:0000259" key="4">
    <source>
        <dbReference type="PROSITE" id="PS50206"/>
    </source>
</evidence>
<comment type="caution">
    <text evidence="5">The sequence shown here is derived from an EMBL/GenBank/DDBJ whole genome shotgun (WGS) entry which is preliminary data.</text>
</comment>
<keyword evidence="5" id="KW-0378">Hydrolase</keyword>
<dbReference type="PANTHER" id="PTHR11807">
    <property type="entry name" value="ATPASES OF THE PP SUPERFAMILY-RELATED"/>
    <property type="match status" value="1"/>
</dbReference>
<dbReference type="SUPFAM" id="SSF52402">
    <property type="entry name" value="Adenine nucleotide alpha hydrolases-like"/>
    <property type="match status" value="1"/>
</dbReference>
<keyword evidence="3" id="KW-0547">Nucleotide-binding</keyword>
<feature type="binding site" evidence="3">
    <location>
        <position position="170"/>
    </location>
    <ligand>
        <name>ATP</name>
        <dbReference type="ChEBI" id="CHEBI:30616"/>
    </ligand>
</feature>
<keyword evidence="3" id="KW-0067">ATP-binding</keyword>
<feature type="binding site" evidence="3">
    <location>
        <begin position="67"/>
        <end position="69"/>
    </location>
    <ligand>
        <name>ATP</name>
        <dbReference type="ChEBI" id="CHEBI:30616"/>
    </ligand>
</feature>
<feature type="binding site" evidence="3">
    <location>
        <position position="175"/>
    </location>
    <ligand>
        <name>ATP</name>
        <dbReference type="ChEBI" id="CHEBI:30616"/>
    </ligand>
</feature>
<dbReference type="InterPro" id="IPR054306">
    <property type="entry name" value="TtuA-like_LIM_N"/>
</dbReference>
<feature type="domain" description="Rhodanese" evidence="4">
    <location>
        <begin position="59"/>
        <end position="109"/>
    </location>
</feature>
<keyword evidence="2" id="KW-0479">Metal-binding</keyword>
<dbReference type="Gene3D" id="3.40.50.620">
    <property type="entry name" value="HUPs"/>
    <property type="match status" value="1"/>
</dbReference>
<feature type="binding site" evidence="2">
    <location>
        <position position="286"/>
    </location>
    <ligand>
        <name>Zn(2+)</name>
        <dbReference type="ChEBI" id="CHEBI:29105"/>
        <label>2</label>
    </ligand>
</feature>
<dbReference type="Pfam" id="PF01171">
    <property type="entry name" value="ATP_bind_3"/>
    <property type="match status" value="1"/>
</dbReference>
<feature type="binding site" evidence="3">
    <location>
        <position position="73"/>
    </location>
    <ligand>
        <name>ATP</name>
        <dbReference type="ChEBI" id="CHEBI:30616"/>
    </ligand>
</feature>
<feature type="binding site" evidence="3">
    <location>
        <position position="93"/>
    </location>
    <ligand>
        <name>ATP</name>
        <dbReference type="ChEBI" id="CHEBI:30616"/>
    </ligand>
</feature>
<name>A0A7C1B1Y5_9BACT</name>
<dbReference type="GO" id="GO:0046872">
    <property type="term" value="F:metal ion binding"/>
    <property type="evidence" value="ECO:0007669"/>
    <property type="project" value="UniProtKB-KW"/>
</dbReference>
<dbReference type="Pfam" id="PF22082">
    <property type="entry name" value="TtuA_LIM_N"/>
    <property type="match status" value="1"/>
</dbReference>
<evidence type="ECO:0000256" key="1">
    <source>
        <dbReference type="ARBA" id="ARBA00022679"/>
    </source>
</evidence>
<dbReference type="InterPro" id="IPR014729">
    <property type="entry name" value="Rossmann-like_a/b/a_fold"/>
</dbReference>
<dbReference type="InterPro" id="IPR035107">
    <property type="entry name" value="tRNA_thiolation_TtcA_Ctu1"/>
</dbReference>
<feature type="binding site" evidence="2">
    <location>
        <position position="298"/>
    </location>
    <ligand>
        <name>Zn(2+)</name>
        <dbReference type="ChEBI" id="CHEBI:29105"/>
        <label>2</label>
    </ligand>
</feature>
<feature type="binding site" evidence="2">
    <location>
        <position position="289"/>
    </location>
    <ligand>
        <name>Zn(2+)</name>
        <dbReference type="ChEBI" id="CHEBI:29105"/>
        <label>2</label>
    </ligand>
</feature>
<keyword evidence="2" id="KW-0862">Zinc</keyword>
<dbReference type="GO" id="GO:0000049">
    <property type="term" value="F:tRNA binding"/>
    <property type="evidence" value="ECO:0007669"/>
    <property type="project" value="TreeGrafter"/>
</dbReference>
<dbReference type="PROSITE" id="PS50206">
    <property type="entry name" value="RHODANESE_3"/>
    <property type="match status" value="1"/>
</dbReference>
<feature type="binding site" evidence="2">
    <location>
        <position position="37"/>
    </location>
    <ligand>
        <name>Zn(2+)</name>
        <dbReference type="ChEBI" id="CHEBI:29105"/>
        <label>1</label>
    </ligand>
</feature>
<dbReference type="InterPro" id="IPR011063">
    <property type="entry name" value="TilS/TtcA_N"/>
</dbReference>
<dbReference type="AlphaFoldDB" id="A0A7C1B1Y5"/>
<dbReference type="PIRSF" id="PIRSF004976">
    <property type="entry name" value="ATPase_YdaO"/>
    <property type="match status" value="1"/>
</dbReference>
<dbReference type="GO" id="GO:0016787">
    <property type="term" value="F:hydrolase activity"/>
    <property type="evidence" value="ECO:0007669"/>
    <property type="project" value="UniProtKB-KW"/>
</dbReference>
<evidence type="ECO:0000313" key="5">
    <source>
        <dbReference type="EMBL" id="HDL90321.1"/>
    </source>
</evidence>
<evidence type="ECO:0000256" key="2">
    <source>
        <dbReference type="PIRSR" id="PIRSR004976-50"/>
    </source>
</evidence>
<dbReference type="GO" id="GO:0002143">
    <property type="term" value="P:tRNA wobble position uridine thiolation"/>
    <property type="evidence" value="ECO:0007669"/>
    <property type="project" value="TreeGrafter"/>
</dbReference>
<feature type="binding site" evidence="2">
    <location>
        <position position="40"/>
    </location>
    <ligand>
        <name>Zn(2+)</name>
        <dbReference type="ChEBI" id="CHEBI:29105"/>
        <label>1</label>
    </ligand>
</feature>
<gene>
    <name evidence="5" type="ORF">ENG14_05400</name>
</gene>
<dbReference type="GO" id="GO:0005524">
    <property type="term" value="F:ATP binding"/>
    <property type="evidence" value="ECO:0007669"/>
    <property type="project" value="UniProtKB-KW"/>
</dbReference>